<organism evidence="1 2">
    <name type="scientific">Lithospermum erythrorhizon</name>
    <name type="common">Purple gromwell</name>
    <name type="synonym">Lithospermum officinale var. erythrorhizon</name>
    <dbReference type="NCBI Taxonomy" id="34254"/>
    <lineage>
        <taxon>Eukaryota</taxon>
        <taxon>Viridiplantae</taxon>
        <taxon>Streptophyta</taxon>
        <taxon>Embryophyta</taxon>
        <taxon>Tracheophyta</taxon>
        <taxon>Spermatophyta</taxon>
        <taxon>Magnoliopsida</taxon>
        <taxon>eudicotyledons</taxon>
        <taxon>Gunneridae</taxon>
        <taxon>Pentapetalae</taxon>
        <taxon>asterids</taxon>
        <taxon>lamiids</taxon>
        <taxon>Boraginales</taxon>
        <taxon>Boraginaceae</taxon>
        <taxon>Boraginoideae</taxon>
        <taxon>Lithospermeae</taxon>
        <taxon>Lithospermum</taxon>
    </lineage>
</organism>
<accession>A0AAV3Q6H9</accession>
<evidence type="ECO:0000313" key="2">
    <source>
        <dbReference type="Proteomes" id="UP001454036"/>
    </source>
</evidence>
<comment type="caution">
    <text evidence="1">The sequence shown here is derived from an EMBL/GenBank/DDBJ whole genome shotgun (WGS) entry which is preliminary data.</text>
</comment>
<name>A0AAV3Q6H9_LITER</name>
<reference evidence="1 2" key="1">
    <citation type="submission" date="2024-01" db="EMBL/GenBank/DDBJ databases">
        <title>The complete chloroplast genome sequence of Lithospermum erythrorhizon: insights into the phylogenetic relationship among Boraginaceae species and the maternal lineages of purple gromwells.</title>
        <authorList>
            <person name="Okada T."/>
            <person name="Watanabe K."/>
        </authorList>
    </citation>
    <scope>NUCLEOTIDE SEQUENCE [LARGE SCALE GENOMIC DNA]</scope>
</reference>
<protein>
    <submittedName>
        <fullName evidence="1">Uncharacterized protein</fullName>
    </submittedName>
</protein>
<gene>
    <name evidence="1" type="ORF">LIER_16397</name>
</gene>
<dbReference type="EMBL" id="BAABME010003659">
    <property type="protein sequence ID" value="GAA0159679.1"/>
    <property type="molecule type" value="Genomic_DNA"/>
</dbReference>
<proteinExistence type="predicted"/>
<keyword evidence="2" id="KW-1185">Reference proteome</keyword>
<dbReference type="Proteomes" id="UP001454036">
    <property type="component" value="Unassembled WGS sequence"/>
</dbReference>
<dbReference type="AlphaFoldDB" id="A0AAV3Q6H9"/>
<evidence type="ECO:0000313" key="1">
    <source>
        <dbReference type="EMBL" id="GAA0159679.1"/>
    </source>
</evidence>
<sequence length="180" mass="20320">MLEEYDVKQGVMTLYCHNRNRVNNWRIAKDVPNVPGIFFLRDIGPHWPKMVREFMCNISVDIADPDNPMFHQGQLQASILSLRYVVLHKATVVTLVPTCNNTNVSEALGRVLRSCCYVNYSYEEEQQRLAVEIQVKKDRVSELKAKIQALKATVTPTVNDPTTTSIVVPAEPTTDAAETS</sequence>